<evidence type="ECO:0000313" key="2">
    <source>
        <dbReference type="EMBL" id="MDQ0333942.1"/>
    </source>
</evidence>
<evidence type="ECO:0008006" key="5">
    <source>
        <dbReference type="Google" id="ProtNLM"/>
    </source>
</evidence>
<accession>A0A9X1CBF8</accession>
<dbReference type="InterPro" id="IPR021398">
    <property type="entry name" value="DUF3037"/>
</dbReference>
<name>A0A9X1CBF8_9FLAO</name>
<keyword evidence="4" id="KW-1185">Reference proteome</keyword>
<evidence type="ECO:0000313" key="1">
    <source>
        <dbReference type="EMBL" id="MBP1839165.1"/>
    </source>
</evidence>
<protein>
    <recommendedName>
        <fullName evidence="5">DUF3037 domain-containing protein</fullName>
    </recommendedName>
</protein>
<dbReference type="AlphaFoldDB" id="A0A9X1CBF8"/>
<dbReference type="EMBL" id="JAUSUU010000001">
    <property type="protein sequence ID" value="MDQ0333942.1"/>
    <property type="molecule type" value="Genomic_DNA"/>
</dbReference>
<dbReference type="EMBL" id="JAGGJQ010000002">
    <property type="protein sequence ID" value="MBP1839165.1"/>
    <property type="molecule type" value="Genomic_DNA"/>
</dbReference>
<reference evidence="1" key="1">
    <citation type="submission" date="2021-03" db="EMBL/GenBank/DDBJ databases">
        <title>Genomic Encyclopedia of Type Strains, Phase IV (KMG-IV): sequencing the most valuable type-strain genomes for metagenomic binning, comparative biology and taxonomic classification.</title>
        <authorList>
            <person name="Goeker M."/>
        </authorList>
    </citation>
    <scope>NUCLEOTIDE SEQUENCE</scope>
    <source>
        <strain evidence="1">DSM 15523</strain>
        <strain evidence="2 4">DSM 16476</strain>
    </source>
</reference>
<gene>
    <name evidence="1" type="ORF">J2Z56_001071</name>
    <name evidence="2" type="ORF">J2Z57_000364</name>
</gene>
<proteinExistence type="predicted"/>
<organism evidence="1 3">
    <name type="scientific">Formosa algae</name>
    <dbReference type="NCBI Taxonomy" id="225843"/>
    <lineage>
        <taxon>Bacteria</taxon>
        <taxon>Pseudomonadati</taxon>
        <taxon>Bacteroidota</taxon>
        <taxon>Flavobacteriia</taxon>
        <taxon>Flavobacteriales</taxon>
        <taxon>Flavobacteriaceae</taxon>
        <taxon>Formosa</taxon>
    </lineage>
</organism>
<comment type="caution">
    <text evidence="1">The sequence shown here is derived from an EMBL/GenBank/DDBJ whole genome shotgun (WGS) entry which is preliminary data.</text>
</comment>
<dbReference type="Proteomes" id="UP001231587">
    <property type="component" value="Unassembled WGS sequence"/>
</dbReference>
<dbReference type="Proteomes" id="UP001138672">
    <property type="component" value="Unassembled WGS sequence"/>
</dbReference>
<evidence type="ECO:0000313" key="3">
    <source>
        <dbReference type="Proteomes" id="UP001138672"/>
    </source>
</evidence>
<sequence length="131" mass="15150">MKLNMPDLKLYEYAVIRVVPRLEREEFINIGIILFSKQAKFITVLYDIPSEKIKVFDDDFDIEQLQLNMSAFKTIATGTCKTSPIALMDIPSRFRWLTAIRSSAIQTSRPHPGMCNDLEHTAQRLFKELVL</sequence>
<evidence type="ECO:0000313" key="4">
    <source>
        <dbReference type="Proteomes" id="UP001231587"/>
    </source>
</evidence>
<dbReference type="Pfam" id="PF11236">
    <property type="entry name" value="DUF3037"/>
    <property type="match status" value="1"/>
</dbReference>